<protein>
    <submittedName>
        <fullName evidence="2">Conserved domain protein</fullName>
    </submittedName>
</protein>
<evidence type="ECO:0000313" key="3">
    <source>
        <dbReference type="Proteomes" id="UP000003705"/>
    </source>
</evidence>
<dbReference type="InterPro" id="IPR027417">
    <property type="entry name" value="P-loop_NTPase"/>
</dbReference>
<feature type="domain" description="ABC transporter" evidence="1">
    <location>
        <begin position="23"/>
        <end position="61"/>
    </location>
</feature>
<evidence type="ECO:0000259" key="1">
    <source>
        <dbReference type="Pfam" id="PF00005"/>
    </source>
</evidence>
<dbReference type="InterPro" id="IPR003439">
    <property type="entry name" value="ABC_transporter-like_ATP-bd"/>
</dbReference>
<accession>E4KWP6</accession>
<organism evidence="2 3">
    <name type="scientific">Peptoniphilus harei ACS-146-V-Sch2b</name>
    <dbReference type="NCBI Taxonomy" id="908338"/>
    <lineage>
        <taxon>Bacteria</taxon>
        <taxon>Bacillati</taxon>
        <taxon>Bacillota</taxon>
        <taxon>Tissierellia</taxon>
        <taxon>Tissierellales</taxon>
        <taxon>Peptoniphilaceae</taxon>
        <taxon>Peptoniphilus</taxon>
    </lineage>
</organism>
<dbReference type="Proteomes" id="UP000003705">
    <property type="component" value="Unassembled WGS sequence"/>
</dbReference>
<dbReference type="PANTHER" id="PTHR42855">
    <property type="entry name" value="ABC TRANSPORTER ATP-BINDING SUBUNIT"/>
    <property type="match status" value="1"/>
</dbReference>
<dbReference type="eggNOG" id="COG0488">
    <property type="taxonomic scope" value="Bacteria"/>
</dbReference>
<dbReference type="GO" id="GO:0005524">
    <property type="term" value="F:ATP binding"/>
    <property type="evidence" value="ECO:0007669"/>
    <property type="project" value="InterPro"/>
</dbReference>
<dbReference type="PANTHER" id="PTHR42855:SF1">
    <property type="entry name" value="ABC TRANSPORTER DOMAIN-CONTAINING PROTEIN"/>
    <property type="match status" value="1"/>
</dbReference>
<dbReference type="Gene3D" id="3.40.50.300">
    <property type="entry name" value="P-loop containing nucleotide triphosphate hydrolases"/>
    <property type="match status" value="1"/>
</dbReference>
<evidence type="ECO:0000313" key="2">
    <source>
        <dbReference type="EMBL" id="EFR33768.1"/>
    </source>
</evidence>
<proteinExistence type="predicted"/>
<dbReference type="EMBL" id="AENP01000004">
    <property type="protein sequence ID" value="EFR33768.1"/>
    <property type="molecule type" value="Genomic_DNA"/>
</dbReference>
<reference evidence="2 3" key="1">
    <citation type="submission" date="2010-10" db="EMBL/GenBank/DDBJ databases">
        <authorList>
            <person name="Durkin A.S."/>
            <person name="Madupu R."/>
            <person name="Torralba M."/>
            <person name="Gillis M."/>
            <person name="Methe B."/>
            <person name="Sutton G."/>
            <person name="Nelson K.E."/>
        </authorList>
    </citation>
    <scope>NUCLEOTIDE SEQUENCE [LARGE SCALE GENOMIC DNA]</scope>
    <source>
        <strain evidence="2 3">ACS-146-V-Sch2b</strain>
    </source>
</reference>
<dbReference type="InterPro" id="IPR051309">
    <property type="entry name" value="ABCF_ATPase"/>
</dbReference>
<dbReference type="SUPFAM" id="SSF52540">
    <property type="entry name" value="P-loop containing nucleoside triphosphate hydrolases"/>
    <property type="match status" value="1"/>
</dbReference>
<dbReference type="AlphaFoldDB" id="E4KWP6"/>
<gene>
    <name evidence="2" type="ORF">HMPREF9286_1575</name>
</gene>
<sequence length="65" mass="7271">MPILSLTNIKKSYIDEETIRAGNLIVEDKDKIGLIGINGSGKSTLFNIITENLSYDEGEIFRKKI</sequence>
<dbReference type="GO" id="GO:0016887">
    <property type="term" value="F:ATP hydrolysis activity"/>
    <property type="evidence" value="ECO:0007669"/>
    <property type="project" value="InterPro"/>
</dbReference>
<name>E4KWP6_9FIRM</name>
<dbReference type="Pfam" id="PF00005">
    <property type="entry name" value="ABC_tran"/>
    <property type="match status" value="1"/>
</dbReference>
<comment type="caution">
    <text evidence="2">The sequence shown here is derived from an EMBL/GenBank/DDBJ whole genome shotgun (WGS) entry which is preliminary data.</text>
</comment>
<keyword evidence="3" id="KW-1185">Reference proteome</keyword>